<dbReference type="CDD" id="cd05466">
    <property type="entry name" value="PBP2_LTTR_substrate"/>
    <property type="match status" value="1"/>
</dbReference>
<dbReference type="InterPro" id="IPR036388">
    <property type="entry name" value="WH-like_DNA-bd_sf"/>
</dbReference>
<keyword evidence="3" id="KW-0238">DNA-binding</keyword>
<dbReference type="GO" id="GO:0003677">
    <property type="term" value="F:DNA binding"/>
    <property type="evidence" value="ECO:0007669"/>
    <property type="project" value="UniProtKB-KW"/>
</dbReference>
<dbReference type="EMBL" id="CP012752">
    <property type="protein sequence ID" value="ALG11453.1"/>
    <property type="molecule type" value="Genomic_DNA"/>
</dbReference>
<dbReference type="SUPFAM" id="SSF53850">
    <property type="entry name" value="Periplasmic binding protein-like II"/>
    <property type="match status" value="1"/>
</dbReference>
<dbReference type="PRINTS" id="PR00039">
    <property type="entry name" value="HTHLYSR"/>
</dbReference>
<keyword evidence="4" id="KW-0804">Transcription</keyword>
<keyword evidence="2" id="KW-0805">Transcription regulation</keyword>
<dbReference type="Gene3D" id="1.10.10.10">
    <property type="entry name" value="Winged helix-like DNA-binding domain superfamily/Winged helix DNA-binding domain"/>
    <property type="match status" value="1"/>
</dbReference>
<dbReference type="PANTHER" id="PTHR30346:SF30">
    <property type="entry name" value="SMALL NEUTRAL PROTEASE REGULATORY PROTEIN"/>
    <property type="match status" value="1"/>
</dbReference>
<dbReference type="Pfam" id="PF00126">
    <property type="entry name" value="HTH_1"/>
    <property type="match status" value="1"/>
</dbReference>
<proteinExistence type="inferred from homology"/>
<dbReference type="Pfam" id="PF03466">
    <property type="entry name" value="LysR_substrate"/>
    <property type="match status" value="1"/>
</dbReference>
<evidence type="ECO:0000256" key="4">
    <source>
        <dbReference type="ARBA" id="ARBA00023163"/>
    </source>
</evidence>
<dbReference type="KEGG" id="kphy:AOZ06_35395"/>
<evidence type="ECO:0000256" key="3">
    <source>
        <dbReference type="ARBA" id="ARBA00023125"/>
    </source>
</evidence>
<evidence type="ECO:0000259" key="5">
    <source>
        <dbReference type="PROSITE" id="PS50931"/>
    </source>
</evidence>
<dbReference type="AlphaFoldDB" id="A0A0N9IAF8"/>
<dbReference type="Gene3D" id="3.40.190.290">
    <property type="match status" value="1"/>
</dbReference>
<organism evidence="6 7">
    <name type="scientific">Kibdelosporangium phytohabitans</name>
    <dbReference type="NCBI Taxonomy" id="860235"/>
    <lineage>
        <taxon>Bacteria</taxon>
        <taxon>Bacillati</taxon>
        <taxon>Actinomycetota</taxon>
        <taxon>Actinomycetes</taxon>
        <taxon>Pseudonocardiales</taxon>
        <taxon>Pseudonocardiaceae</taxon>
        <taxon>Kibdelosporangium</taxon>
    </lineage>
</organism>
<dbReference type="STRING" id="860235.AOZ06_35395"/>
<evidence type="ECO:0000256" key="2">
    <source>
        <dbReference type="ARBA" id="ARBA00023015"/>
    </source>
</evidence>
<accession>A0A0N9IAF8</accession>
<gene>
    <name evidence="6" type="ORF">AOZ06_35395</name>
</gene>
<dbReference type="InterPro" id="IPR005119">
    <property type="entry name" value="LysR_subst-bd"/>
</dbReference>
<dbReference type="PANTHER" id="PTHR30346">
    <property type="entry name" value="TRANSCRIPTIONAL DUAL REGULATOR HCAR-RELATED"/>
    <property type="match status" value="1"/>
</dbReference>
<sequence>MTGDTGEQESVDITHHHLRVIIAVAEAGSIGRAAVRLRTSQAALSAKLRRIEQSLGGDLFVRSRSGCVPTPFGDSVLTGARQTVRAEPGPSPRPEPKEPMRVRIGGYAGIMMGELGRRLVSEPWVSGVRLSDNPDSRINIRLIVNGELDVALVYDWPPVALPTPAAVRERVIHPAEPVFVMMSQSHPLAVAPGLSLRALADYPWVDEPAGTTTWPTYLRHVCNHAGVTLHNRLTAANLLEARRLLLSTAAVAPVVATTESAPGLAIRALEGHPLRQRLRLVYRHGTPISARIHRIVQHIGKAYAEHQGCNAAFRTWWHAEGCHAMPVR</sequence>
<dbReference type="PROSITE" id="PS50931">
    <property type="entry name" value="HTH_LYSR"/>
    <property type="match status" value="1"/>
</dbReference>
<evidence type="ECO:0000313" key="6">
    <source>
        <dbReference type="EMBL" id="ALG11453.1"/>
    </source>
</evidence>
<feature type="domain" description="HTH lysR-type" evidence="5">
    <location>
        <begin position="13"/>
        <end position="70"/>
    </location>
</feature>
<protein>
    <recommendedName>
        <fullName evidence="5">HTH lysR-type domain-containing protein</fullName>
    </recommendedName>
</protein>
<reference evidence="6 7" key="1">
    <citation type="submission" date="2015-07" db="EMBL/GenBank/DDBJ databases">
        <title>Genome sequencing of Kibdelosporangium phytohabitans.</title>
        <authorList>
            <person name="Qin S."/>
            <person name="Xing K."/>
        </authorList>
    </citation>
    <scope>NUCLEOTIDE SEQUENCE [LARGE SCALE GENOMIC DNA]</scope>
    <source>
        <strain evidence="6 7">KLBMP1111</strain>
    </source>
</reference>
<evidence type="ECO:0000256" key="1">
    <source>
        <dbReference type="ARBA" id="ARBA00009437"/>
    </source>
</evidence>
<dbReference type="InterPro" id="IPR036390">
    <property type="entry name" value="WH_DNA-bd_sf"/>
</dbReference>
<comment type="similarity">
    <text evidence="1">Belongs to the LysR transcriptional regulatory family.</text>
</comment>
<dbReference type="GO" id="GO:0032993">
    <property type="term" value="C:protein-DNA complex"/>
    <property type="evidence" value="ECO:0007669"/>
    <property type="project" value="TreeGrafter"/>
</dbReference>
<dbReference type="Proteomes" id="UP000063699">
    <property type="component" value="Chromosome"/>
</dbReference>
<name>A0A0N9IAF8_9PSEU</name>
<evidence type="ECO:0000313" key="7">
    <source>
        <dbReference type="Proteomes" id="UP000063699"/>
    </source>
</evidence>
<dbReference type="GO" id="GO:0003700">
    <property type="term" value="F:DNA-binding transcription factor activity"/>
    <property type="evidence" value="ECO:0007669"/>
    <property type="project" value="InterPro"/>
</dbReference>
<dbReference type="InterPro" id="IPR000847">
    <property type="entry name" value="LysR_HTH_N"/>
</dbReference>
<keyword evidence="7" id="KW-1185">Reference proteome</keyword>
<dbReference type="SUPFAM" id="SSF46785">
    <property type="entry name" value="Winged helix' DNA-binding domain"/>
    <property type="match status" value="1"/>
</dbReference>